<dbReference type="EMBL" id="LLXJ01006374">
    <property type="protein sequence ID" value="PKB94254.1"/>
    <property type="molecule type" value="Genomic_DNA"/>
</dbReference>
<dbReference type="AlphaFoldDB" id="A0A2N0NI77"/>
<dbReference type="Proteomes" id="UP000232722">
    <property type="component" value="Unassembled WGS sequence"/>
</dbReference>
<comment type="caution">
    <text evidence="1">The sequence shown here is derived from an EMBL/GenBank/DDBJ whole genome shotgun (WGS) entry which is preliminary data.</text>
</comment>
<evidence type="ECO:0000313" key="1">
    <source>
        <dbReference type="EMBL" id="PKB94254.1"/>
    </source>
</evidence>
<evidence type="ECO:0000313" key="2">
    <source>
        <dbReference type="Proteomes" id="UP000232722"/>
    </source>
</evidence>
<organism evidence="1 2">
    <name type="scientific">Rhizophagus irregularis</name>
    <dbReference type="NCBI Taxonomy" id="588596"/>
    <lineage>
        <taxon>Eukaryota</taxon>
        <taxon>Fungi</taxon>
        <taxon>Fungi incertae sedis</taxon>
        <taxon>Mucoromycota</taxon>
        <taxon>Glomeromycotina</taxon>
        <taxon>Glomeromycetes</taxon>
        <taxon>Glomerales</taxon>
        <taxon>Glomeraceae</taxon>
        <taxon>Rhizophagus</taxon>
    </lineage>
</organism>
<protein>
    <submittedName>
        <fullName evidence="1">Uncharacterized protein</fullName>
    </submittedName>
</protein>
<sequence>MEEFHTSIKDIEGEVRSEVYSAKGFYNKDNKKLKMEEEMEEKKRIILLQEENIGVLEEKIKNMEVTAKERIISQENRETKIDKQVKT</sequence>
<accession>A0A2N0NI77</accession>
<name>A0A2N0NI77_9GLOM</name>
<proteinExistence type="predicted"/>
<gene>
    <name evidence="1" type="ORF">RhiirA5_439199</name>
</gene>
<reference evidence="1 2" key="2">
    <citation type="submission" date="2017-09" db="EMBL/GenBank/DDBJ databases">
        <title>Extensive intraspecific genome diversity in a model arbuscular mycorrhizal fungus.</title>
        <authorList>
            <person name="Chen E.C."/>
            <person name="Morin E."/>
            <person name="Beaudet D."/>
            <person name="Noel J."/>
            <person name="Ndikumana S."/>
            <person name="Charron P."/>
            <person name="St-Onge C."/>
            <person name="Giorgi J."/>
            <person name="Grigoriev I.V."/>
            <person name="Roux C."/>
            <person name="Martin F.M."/>
            <person name="Corradi N."/>
        </authorList>
    </citation>
    <scope>NUCLEOTIDE SEQUENCE [LARGE SCALE GENOMIC DNA]</scope>
    <source>
        <strain evidence="1 2">A5</strain>
    </source>
</reference>
<reference evidence="1 2" key="1">
    <citation type="submission" date="2016-04" db="EMBL/GenBank/DDBJ databases">
        <title>Genome analyses suggest a sexual origin of heterokaryosis in a supposedly ancient asexual fungus.</title>
        <authorList>
            <person name="Ropars J."/>
            <person name="Sedzielewska K."/>
            <person name="Noel J."/>
            <person name="Charron P."/>
            <person name="Farinelli L."/>
            <person name="Marton T."/>
            <person name="Kruger M."/>
            <person name="Pelin A."/>
            <person name="Brachmann A."/>
            <person name="Corradi N."/>
        </authorList>
    </citation>
    <scope>NUCLEOTIDE SEQUENCE [LARGE SCALE GENOMIC DNA]</scope>
    <source>
        <strain evidence="1 2">A5</strain>
    </source>
</reference>